<evidence type="ECO:0000256" key="1">
    <source>
        <dbReference type="ARBA" id="ARBA00022737"/>
    </source>
</evidence>
<evidence type="ECO:0000313" key="4">
    <source>
        <dbReference type="EMBL" id="JAD86532.1"/>
    </source>
</evidence>
<reference evidence="4" key="2">
    <citation type="journal article" date="2015" name="Data Brief">
        <title>Shoot transcriptome of the giant reed, Arundo donax.</title>
        <authorList>
            <person name="Barrero R.A."/>
            <person name="Guerrero F.D."/>
            <person name="Moolhuijzen P."/>
            <person name="Goolsby J.A."/>
            <person name="Tidwell J."/>
            <person name="Bellgard S.E."/>
            <person name="Bellgard M.I."/>
        </authorList>
    </citation>
    <scope>NUCLEOTIDE SEQUENCE</scope>
    <source>
        <tissue evidence="4">Shoot tissue taken approximately 20 cm above the soil surface</tissue>
    </source>
</reference>
<reference evidence="4" key="1">
    <citation type="submission" date="2014-09" db="EMBL/GenBank/DDBJ databases">
        <authorList>
            <person name="Magalhaes I.L.F."/>
            <person name="Oliveira U."/>
            <person name="Santos F.R."/>
            <person name="Vidigal T.H.D.A."/>
            <person name="Brescovit A.D."/>
            <person name="Santos A.J."/>
        </authorList>
    </citation>
    <scope>NUCLEOTIDE SEQUENCE</scope>
    <source>
        <tissue evidence="4">Shoot tissue taken approximately 20 cm above the soil surface</tissue>
    </source>
</reference>
<feature type="repeat" description="PPR" evidence="3">
    <location>
        <begin position="22"/>
        <end position="56"/>
    </location>
</feature>
<dbReference type="NCBIfam" id="TIGR00756">
    <property type="entry name" value="PPR"/>
    <property type="match status" value="1"/>
</dbReference>
<sequence>MGWTHAALNLLEKLHNENVHPDIITYNILISWHCKVRLLDDAAMLLNKAVSGGIIPNERTWGIMVQNFVRQLTNLEGY</sequence>
<organism evidence="4">
    <name type="scientific">Arundo donax</name>
    <name type="common">Giant reed</name>
    <name type="synonym">Donax arundinaceus</name>
    <dbReference type="NCBI Taxonomy" id="35708"/>
    <lineage>
        <taxon>Eukaryota</taxon>
        <taxon>Viridiplantae</taxon>
        <taxon>Streptophyta</taxon>
        <taxon>Embryophyta</taxon>
        <taxon>Tracheophyta</taxon>
        <taxon>Spermatophyta</taxon>
        <taxon>Magnoliopsida</taxon>
        <taxon>Liliopsida</taxon>
        <taxon>Poales</taxon>
        <taxon>Poaceae</taxon>
        <taxon>PACMAD clade</taxon>
        <taxon>Arundinoideae</taxon>
        <taxon>Arundineae</taxon>
        <taxon>Arundo</taxon>
    </lineage>
</organism>
<evidence type="ECO:0000256" key="2">
    <source>
        <dbReference type="ARBA" id="ARBA00022946"/>
    </source>
</evidence>
<proteinExistence type="predicted"/>
<dbReference type="InterPro" id="IPR011990">
    <property type="entry name" value="TPR-like_helical_dom_sf"/>
</dbReference>
<keyword evidence="1" id="KW-0677">Repeat</keyword>
<dbReference type="PROSITE" id="PS51375">
    <property type="entry name" value="PPR"/>
    <property type="match status" value="1"/>
</dbReference>
<dbReference type="PANTHER" id="PTHR47933">
    <property type="entry name" value="PENTATRICOPEPTIDE REPEAT-CONTAINING PROTEIN 1, MITOCHONDRIAL"/>
    <property type="match status" value="1"/>
</dbReference>
<dbReference type="AlphaFoldDB" id="A0A0A9DS02"/>
<dbReference type="EMBL" id="GBRH01211363">
    <property type="protein sequence ID" value="JAD86532.1"/>
    <property type="molecule type" value="Transcribed_RNA"/>
</dbReference>
<dbReference type="InterPro" id="IPR051240">
    <property type="entry name" value="Mito_RNA-Proc/Resp"/>
</dbReference>
<accession>A0A0A9DS02</accession>
<protein>
    <recommendedName>
        <fullName evidence="5">Pentatricopeptide repeat-containing protein</fullName>
    </recommendedName>
</protein>
<evidence type="ECO:0008006" key="5">
    <source>
        <dbReference type="Google" id="ProtNLM"/>
    </source>
</evidence>
<dbReference type="InterPro" id="IPR002885">
    <property type="entry name" value="PPR_rpt"/>
</dbReference>
<evidence type="ECO:0000256" key="3">
    <source>
        <dbReference type="PROSITE-ProRule" id="PRU00708"/>
    </source>
</evidence>
<dbReference type="PANTHER" id="PTHR47933:SF11">
    <property type="entry name" value="PENTATRICOPEPTIDE REPEAT-CONTAINING PROTEIN 2"/>
    <property type="match status" value="1"/>
</dbReference>
<keyword evidence="2" id="KW-0809">Transit peptide</keyword>
<dbReference type="Pfam" id="PF13041">
    <property type="entry name" value="PPR_2"/>
    <property type="match status" value="1"/>
</dbReference>
<name>A0A0A9DS02_ARUDO</name>
<dbReference type="GO" id="GO:0003729">
    <property type="term" value="F:mRNA binding"/>
    <property type="evidence" value="ECO:0007669"/>
    <property type="project" value="TreeGrafter"/>
</dbReference>
<dbReference type="Gene3D" id="1.25.40.10">
    <property type="entry name" value="Tetratricopeptide repeat domain"/>
    <property type="match status" value="1"/>
</dbReference>